<evidence type="ECO:0000256" key="1">
    <source>
        <dbReference type="ARBA" id="ARBA00012729"/>
    </source>
</evidence>
<dbReference type="KEGG" id="tmn:UCRPA7_3501"/>
<dbReference type="PANTHER" id="PTHR11177:SF337">
    <property type="entry name" value="CHITINASE"/>
    <property type="match status" value="1"/>
</dbReference>
<dbReference type="GO" id="GO:0008843">
    <property type="term" value="F:endochitinase activity"/>
    <property type="evidence" value="ECO:0007669"/>
    <property type="project" value="UniProtKB-EC"/>
</dbReference>
<dbReference type="InterPro" id="IPR017853">
    <property type="entry name" value="GH"/>
</dbReference>
<gene>
    <name evidence="3" type="ORF">UCRPA7_3501</name>
</gene>
<dbReference type="GO" id="GO:0006032">
    <property type="term" value="P:chitin catabolic process"/>
    <property type="evidence" value="ECO:0007669"/>
    <property type="project" value="TreeGrafter"/>
</dbReference>
<dbReference type="EC" id="3.2.1.14" evidence="1"/>
<accession>R8BNC8</accession>
<dbReference type="GO" id="GO:0005576">
    <property type="term" value="C:extracellular region"/>
    <property type="evidence" value="ECO:0007669"/>
    <property type="project" value="TreeGrafter"/>
</dbReference>
<keyword evidence="4" id="KW-1185">Reference proteome</keyword>
<dbReference type="GeneID" id="19323856"/>
<dbReference type="Proteomes" id="UP000014074">
    <property type="component" value="Unassembled WGS sequence"/>
</dbReference>
<sequence>MSCILISEDSLNPHQITAGINYVITAFANSSLFTTEPDGEYEPFMPLDEVRAMFDEGTKVCMAIGGWGDTDGFSKGAKNCTTQTLYAKSIAATLDRLGYDCVDIDWEYPGGNGADYIQHPNSEKVSEIHTYAELLGHIKAAIGDKELSIAVPGLEKDMMAFTPEQVPKINAVVDFVNVMTYDFMSRRDNVTNHHTSVNQSLHTIETYAARGMAPGKMNLGFAFYAKWFTTAEGAVCTEPVGCPTALLEAADGSDTGKSGALTFEAINFAPAPTNLTDSPDMSCGAGTFYRCPDSLCCMVAPHRIVEPGVSPTTEFAKDLQLV</sequence>
<name>R8BNC8_PHAM7</name>
<dbReference type="InterPro" id="IPR050314">
    <property type="entry name" value="Glycosyl_Hydrlase_18"/>
</dbReference>
<dbReference type="Gene3D" id="3.20.20.80">
    <property type="entry name" value="Glycosidases"/>
    <property type="match status" value="1"/>
</dbReference>
<evidence type="ECO:0000259" key="2">
    <source>
        <dbReference type="PROSITE" id="PS51910"/>
    </source>
</evidence>
<feature type="domain" description="GH18" evidence="2">
    <location>
        <begin position="1"/>
        <end position="322"/>
    </location>
</feature>
<organism evidence="3 4">
    <name type="scientific">Phaeoacremonium minimum (strain UCR-PA7)</name>
    <name type="common">Esca disease fungus</name>
    <name type="synonym">Togninia minima</name>
    <dbReference type="NCBI Taxonomy" id="1286976"/>
    <lineage>
        <taxon>Eukaryota</taxon>
        <taxon>Fungi</taxon>
        <taxon>Dikarya</taxon>
        <taxon>Ascomycota</taxon>
        <taxon>Pezizomycotina</taxon>
        <taxon>Sordariomycetes</taxon>
        <taxon>Sordariomycetidae</taxon>
        <taxon>Togniniales</taxon>
        <taxon>Togniniaceae</taxon>
        <taxon>Phaeoacremonium</taxon>
    </lineage>
</organism>
<dbReference type="Pfam" id="PF00704">
    <property type="entry name" value="Glyco_hydro_18"/>
    <property type="match status" value="1"/>
</dbReference>
<dbReference type="PROSITE" id="PS51910">
    <property type="entry name" value="GH18_2"/>
    <property type="match status" value="1"/>
</dbReference>
<dbReference type="SUPFAM" id="SSF51445">
    <property type="entry name" value="(Trans)glycosidases"/>
    <property type="match status" value="1"/>
</dbReference>
<dbReference type="InterPro" id="IPR001223">
    <property type="entry name" value="Glyco_hydro18_cat"/>
</dbReference>
<dbReference type="PANTHER" id="PTHR11177">
    <property type="entry name" value="CHITINASE"/>
    <property type="match status" value="1"/>
</dbReference>
<protein>
    <recommendedName>
        <fullName evidence="1">chitinase</fullName>
        <ecNumber evidence="1">3.2.1.14</ecNumber>
    </recommendedName>
</protein>
<dbReference type="OrthoDB" id="5098263at2759"/>
<dbReference type="GO" id="GO:0005975">
    <property type="term" value="P:carbohydrate metabolic process"/>
    <property type="evidence" value="ECO:0007669"/>
    <property type="project" value="InterPro"/>
</dbReference>
<dbReference type="RefSeq" id="XP_007914256.1">
    <property type="nucleotide sequence ID" value="XM_007916065.1"/>
</dbReference>
<dbReference type="AlphaFoldDB" id="R8BNC8"/>
<dbReference type="SMART" id="SM00636">
    <property type="entry name" value="Glyco_18"/>
    <property type="match status" value="1"/>
</dbReference>
<proteinExistence type="predicted"/>
<reference evidence="4" key="1">
    <citation type="journal article" date="2013" name="Genome Announc.">
        <title>Draft genome sequence of the ascomycete Phaeoacremonium aleophilum strain UCR-PA7, a causal agent of the esca disease complex in grapevines.</title>
        <authorList>
            <person name="Blanco-Ulate B."/>
            <person name="Rolshausen P."/>
            <person name="Cantu D."/>
        </authorList>
    </citation>
    <scope>NUCLEOTIDE SEQUENCE [LARGE SCALE GENOMIC DNA]</scope>
    <source>
        <strain evidence="4">UCR-PA7</strain>
    </source>
</reference>
<dbReference type="eggNOG" id="KOG2806">
    <property type="taxonomic scope" value="Eukaryota"/>
</dbReference>
<evidence type="ECO:0000313" key="3">
    <source>
        <dbReference type="EMBL" id="EOO00898.1"/>
    </source>
</evidence>
<evidence type="ECO:0000313" key="4">
    <source>
        <dbReference type="Proteomes" id="UP000014074"/>
    </source>
</evidence>
<dbReference type="EMBL" id="KB933059">
    <property type="protein sequence ID" value="EOO00898.1"/>
    <property type="molecule type" value="Genomic_DNA"/>
</dbReference>
<dbReference type="HOGENOM" id="CLU_031465_0_0_1"/>
<dbReference type="GO" id="GO:0008061">
    <property type="term" value="F:chitin binding"/>
    <property type="evidence" value="ECO:0007669"/>
    <property type="project" value="InterPro"/>
</dbReference>
<dbReference type="InterPro" id="IPR011583">
    <property type="entry name" value="Chitinase_II/V-like_cat"/>
</dbReference>